<dbReference type="InterPro" id="IPR003819">
    <property type="entry name" value="TauD/TfdA-like"/>
</dbReference>
<evidence type="ECO:0000313" key="3">
    <source>
        <dbReference type="EMBL" id="KAK9066215.1"/>
    </source>
</evidence>
<dbReference type="PANTHER" id="PTHR10696">
    <property type="entry name" value="GAMMA-BUTYROBETAINE HYDROXYLASE-RELATED"/>
    <property type="match status" value="1"/>
</dbReference>
<comment type="caution">
    <text evidence="3">The sequence shown here is derived from an EMBL/GenBank/DDBJ whole genome shotgun (WGS) entry which is preliminary data.</text>
</comment>
<keyword evidence="1" id="KW-0560">Oxidoreductase</keyword>
<evidence type="ECO:0000256" key="1">
    <source>
        <dbReference type="ARBA" id="ARBA00023002"/>
    </source>
</evidence>
<evidence type="ECO:0000313" key="4">
    <source>
        <dbReference type="Proteomes" id="UP001408789"/>
    </source>
</evidence>
<dbReference type="PANTHER" id="PTHR10696:SF43">
    <property type="entry name" value="TAUD_TFDA-LIKE DOMAIN-CONTAINING PROTEIN-RELATED"/>
    <property type="match status" value="1"/>
</dbReference>
<dbReference type="InterPro" id="IPR050411">
    <property type="entry name" value="AlphaKG_dependent_hydroxylases"/>
</dbReference>
<reference evidence="3 4" key="1">
    <citation type="submission" date="2024-04" db="EMBL/GenBank/DDBJ databases">
        <title>The reference genome of an endangered Asteraceae, Deinandra increscens subsp. villosa, native to the Central Coast of California.</title>
        <authorList>
            <person name="Guilliams M."/>
            <person name="Hasenstab-Lehman K."/>
            <person name="Meyer R."/>
            <person name="Mcevoy S."/>
        </authorList>
    </citation>
    <scope>NUCLEOTIDE SEQUENCE [LARGE SCALE GENOMIC DNA]</scope>
    <source>
        <tissue evidence="3">Leaf</tissue>
    </source>
</reference>
<dbReference type="FunFam" id="3.60.130.10:FF:000006">
    <property type="entry name" value="Clavaminate synthase-like protein At3g21360"/>
    <property type="match status" value="1"/>
</dbReference>
<gene>
    <name evidence="3" type="ORF">SSX86_013536</name>
</gene>
<dbReference type="GO" id="GO:0016491">
    <property type="term" value="F:oxidoreductase activity"/>
    <property type="evidence" value="ECO:0007669"/>
    <property type="project" value="UniProtKB-KW"/>
</dbReference>
<sequence length="328" mass="36479">MATGRFFQQVEIPQQKSYTDGVVFPVVLTPTATNTNLTTVEFEEAIRSEKPWLESLLQKNGVILFRGFPVTTASEFNDVVEALGYPEAPYIGGRASRTQVVGRVYTANETPPDKRIPFHHEMAYVPHFPSKLLFFCEEAPGSGGQTPIVLSHVVYEKMKEKHPEFVAKLEEHGVTYIILTGDEDQPLSSTGRGWKTAYDTDDKKVAEERAAKLGTRLEWVGNAAKVIAGPMPAIRFDKESQRKTWFNNLTGPTSGARKIHDKGAFAELGNGEAVNDDAMDDCVRILEEEGVIVPWKKGDVMLINNLTVLHAREPLLKPPRRVLASLCK</sequence>
<organism evidence="3 4">
    <name type="scientific">Deinandra increscens subsp. villosa</name>
    <dbReference type="NCBI Taxonomy" id="3103831"/>
    <lineage>
        <taxon>Eukaryota</taxon>
        <taxon>Viridiplantae</taxon>
        <taxon>Streptophyta</taxon>
        <taxon>Embryophyta</taxon>
        <taxon>Tracheophyta</taxon>
        <taxon>Spermatophyta</taxon>
        <taxon>Magnoliopsida</taxon>
        <taxon>eudicotyledons</taxon>
        <taxon>Gunneridae</taxon>
        <taxon>Pentapetalae</taxon>
        <taxon>asterids</taxon>
        <taxon>campanulids</taxon>
        <taxon>Asterales</taxon>
        <taxon>Asteraceae</taxon>
        <taxon>Asteroideae</taxon>
        <taxon>Heliantheae alliance</taxon>
        <taxon>Madieae</taxon>
        <taxon>Madiinae</taxon>
        <taxon>Deinandra</taxon>
    </lineage>
</organism>
<dbReference type="InterPro" id="IPR042098">
    <property type="entry name" value="TauD-like_sf"/>
</dbReference>
<dbReference type="Pfam" id="PF02668">
    <property type="entry name" value="TauD"/>
    <property type="match status" value="1"/>
</dbReference>
<evidence type="ECO:0000259" key="2">
    <source>
        <dbReference type="Pfam" id="PF02668"/>
    </source>
</evidence>
<protein>
    <recommendedName>
        <fullName evidence="2">TauD/TfdA-like domain-containing protein</fullName>
    </recommendedName>
</protein>
<accession>A0AAP0D4V8</accession>
<dbReference type="AlphaFoldDB" id="A0AAP0D4V8"/>
<name>A0AAP0D4V8_9ASTR</name>
<proteinExistence type="predicted"/>
<keyword evidence="4" id="KW-1185">Reference proteome</keyword>
<dbReference type="EMBL" id="JBCNJP010000015">
    <property type="protein sequence ID" value="KAK9066215.1"/>
    <property type="molecule type" value="Genomic_DNA"/>
</dbReference>
<dbReference type="Proteomes" id="UP001408789">
    <property type="component" value="Unassembled WGS sequence"/>
</dbReference>
<feature type="domain" description="TauD/TfdA-like" evidence="2">
    <location>
        <begin position="38"/>
        <end position="323"/>
    </location>
</feature>
<dbReference type="SUPFAM" id="SSF51197">
    <property type="entry name" value="Clavaminate synthase-like"/>
    <property type="match status" value="1"/>
</dbReference>
<dbReference type="Gene3D" id="3.60.130.10">
    <property type="entry name" value="Clavaminate synthase-like"/>
    <property type="match status" value="1"/>
</dbReference>